<feature type="compositionally biased region" description="Acidic residues" evidence="2">
    <location>
        <begin position="270"/>
        <end position="282"/>
    </location>
</feature>
<organism evidence="4 5">
    <name type="scientific">Batrachochytrium dendrobatidis (strain JAM81 / FGSC 10211)</name>
    <name type="common">Frog chytrid fungus</name>
    <dbReference type="NCBI Taxonomy" id="684364"/>
    <lineage>
        <taxon>Eukaryota</taxon>
        <taxon>Fungi</taxon>
        <taxon>Fungi incertae sedis</taxon>
        <taxon>Chytridiomycota</taxon>
        <taxon>Chytridiomycota incertae sedis</taxon>
        <taxon>Chytridiomycetes</taxon>
        <taxon>Rhizophydiales</taxon>
        <taxon>Rhizophydiales incertae sedis</taxon>
        <taxon>Batrachochytrium</taxon>
    </lineage>
</organism>
<evidence type="ECO:0000313" key="5">
    <source>
        <dbReference type="Proteomes" id="UP000007241"/>
    </source>
</evidence>
<protein>
    <submittedName>
        <fullName evidence="4">Uncharacterized protein</fullName>
    </submittedName>
</protein>
<proteinExistence type="predicted"/>
<accession>F4PAC5</accession>
<evidence type="ECO:0000256" key="1">
    <source>
        <dbReference type="SAM" id="Coils"/>
    </source>
</evidence>
<feature type="region of interest" description="Disordered" evidence="2">
    <location>
        <begin position="24"/>
        <end position="65"/>
    </location>
</feature>
<dbReference type="GeneID" id="18244169"/>
<feature type="compositionally biased region" description="Low complexity" evidence="2">
    <location>
        <begin position="34"/>
        <end position="58"/>
    </location>
</feature>
<feature type="coiled-coil region" evidence="1">
    <location>
        <begin position="92"/>
        <end position="177"/>
    </location>
</feature>
<feature type="compositionally biased region" description="Acidic residues" evidence="2">
    <location>
        <begin position="237"/>
        <end position="249"/>
    </location>
</feature>
<feature type="region of interest" description="Disordered" evidence="2">
    <location>
        <begin position="221"/>
        <end position="282"/>
    </location>
</feature>
<dbReference type="InParanoid" id="F4PAC5"/>
<evidence type="ECO:0000256" key="3">
    <source>
        <dbReference type="SAM" id="SignalP"/>
    </source>
</evidence>
<dbReference type="Proteomes" id="UP000007241">
    <property type="component" value="Unassembled WGS sequence"/>
</dbReference>
<evidence type="ECO:0000256" key="2">
    <source>
        <dbReference type="SAM" id="MobiDB-lite"/>
    </source>
</evidence>
<keyword evidence="3" id="KW-0732">Signal</keyword>
<sequence length="282" mass="31562">MKLSVAVLSSILLTCSVTIAKPVHPSTTASTDHVSSTVVPSSTTSTESNPSETPNTSSAGLGRHAPFSKDMKELLKNYSNRNHECTKQEEDCELIDLEIEDQEKLVKALEKDIQALENGPEEIRLRNSKYSNDLNAKRHKRRLYKEKSKLEDLKKKAKKCQSKLKSCKNKLKHCKEKVVQFVFKGPFDPEHLEDYFSRTVSKSLVKKYLLKISKKTCKKGFGQTGSMRLAQNPSSDYDSDSDTEQDPDAEQQGPDAEQQGPDAEQQGPDAEQDPDADAEQEN</sequence>
<dbReference type="EMBL" id="GL882890">
    <property type="protein sequence ID" value="EGF78044.1"/>
    <property type="molecule type" value="Genomic_DNA"/>
</dbReference>
<feature type="compositionally biased region" description="Polar residues" evidence="2">
    <location>
        <begin position="224"/>
        <end position="236"/>
    </location>
</feature>
<keyword evidence="5" id="KW-1185">Reference proteome</keyword>
<dbReference type="RefSeq" id="XP_006681559.1">
    <property type="nucleotide sequence ID" value="XM_006681496.1"/>
</dbReference>
<reference evidence="4 5" key="1">
    <citation type="submission" date="2009-12" db="EMBL/GenBank/DDBJ databases">
        <title>The draft genome of Batrachochytrium dendrobatidis.</title>
        <authorList>
            <consortium name="US DOE Joint Genome Institute (JGI-PGF)"/>
            <person name="Kuo A."/>
            <person name="Salamov A."/>
            <person name="Schmutz J."/>
            <person name="Lucas S."/>
            <person name="Pitluck S."/>
            <person name="Rosenblum E."/>
            <person name="Stajich J."/>
            <person name="Eisen M."/>
            <person name="Grigoriev I.V."/>
        </authorList>
    </citation>
    <scope>NUCLEOTIDE SEQUENCE [LARGE SCALE GENOMIC DNA]</scope>
    <source>
        <strain evidence="5">JAM81 / FGSC 10211</strain>
    </source>
</reference>
<keyword evidence="1" id="KW-0175">Coiled coil</keyword>
<name>F4PAC5_BATDJ</name>
<evidence type="ECO:0000313" key="4">
    <source>
        <dbReference type="EMBL" id="EGF78044.1"/>
    </source>
</evidence>
<feature type="chain" id="PRO_5003312814" evidence="3">
    <location>
        <begin position="21"/>
        <end position="282"/>
    </location>
</feature>
<feature type="signal peptide" evidence="3">
    <location>
        <begin position="1"/>
        <end position="20"/>
    </location>
</feature>
<gene>
    <name evidence="4" type="ORF">BATDEDRAFT_91188</name>
</gene>
<dbReference type="AlphaFoldDB" id="F4PAC5"/>
<dbReference type="HOGENOM" id="CLU_054779_1_1_1"/>